<accession>A0A3G2SDC7</accession>
<geneLocation type="mitochondrion" evidence="2"/>
<evidence type="ECO:0000313" key="2">
    <source>
        <dbReference type="EMBL" id="AYO45642.1"/>
    </source>
</evidence>
<feature type="compositionally biased region" description="Basic and acidic residues" evidence="1">
    <location>
        <begin position="96"/>
        <end position="109"/>
    </location>
</feature>
<dbReference type="AlphaFoldDB" id="A0A3G2SDC7"/>
<protein>
    <submittedName>
        <fullName evidence="2">Uncharacterized protein</fullName>
    </submittedName>
</protein>
<gene>
    <name evidence="2" type="primary">orf233</name>
</gene>
<proteinExistence type="predicted"/>
<keyword evidence="2" id="KW-0496">Mitochondrion</keyword>
<name>A0A3G2SDC7_ZYMTR</name>
<sequence length="233" mass="26552">MMTKFKQLLYNKLTLGLVLSVLGSLIFAVILKFSLGYYFDINPVKGGLTVIDLTCFLSIVTWKIFLSTFIELILGEKFYTPIGVYIDDPNSTISKMDKGKDTSADKAESSSKSSKTKDTSCNPLDTVDYYDLFMETTANLDRQYEMVRKLRDLKSSNDLKYYINKGALELEVPSNLSEAEAYTLSNKVGIMDRIYNTKYSEYKSLLKKDSRLEPSVAELRKHVKDGYTQLFDK</sequence>
<feature type="region of interest" description="Disordered" evidence="1">
    <location>
        <begin position="96"/>
        <end position="119"/>
    </location>
</feature>
<organism evidence="2">
    <name type="scientific">Zymoseptoria tritici</name>
    <name type="common">Speckled leaf blotch fungus</name>
    <name type="synonym">Septoria tritici</name>
    <dbReference type="NCBI Taxonomy" id="1047171"/>
    <lineage>
        <taxon>Eukaryota</taxon>
        <taxon>Fungi</taxon>
        <taxon>Dikarya</taxon>
        <taxon>Ascomycota</taxon>
        <taxon>Pezizomycotina</taxon>
        <taxon>Dothideomycetes</taxon>
        <taxon>Dothideomycetidae</taxon>
        <taxon>Mycosphaerellales</taxon>
        <taxon>Mycosphaerellaceae</taxon>
        <taxon>Zymoseptoria</taxon>
    </lineage>
</organism>
<dbReference type="EMBL" id="MH374028">
    <property type="protein sequence ID" value="AYO45642.1"/>
    <property type="molecule type" value="Genomic_DNA"/>
</dbReference>
<evidence type="ECO:0000256" key="1">
    <source>
        <dbReference type="SAM" id="MobiDB-lite"/>
    </source>
</evidence>
<reference evidence="2" key="1">
    <citation type="submission" date="2018-05" db="EMBL/GenBank/DDBJ databases">
        <title>The mitochondrial genome of the banana pathogen Mycosphaerella (synonym: Pseudocercospora) fijiensis contains several pseudogenes, multiple changes of direction and a reassigned tRNA gene.</title>
        <authorList>
            <person name="Goodwin S.B."/>
            <person name="McCorison C.B."/>
            <person name="Grimwood J."/>
            <person name="Grigoriev I.V."/>
            <person name="Kema G.H.J."/>
        </authorList>
    </citation>
    <scope>NUCLEOTIDE SEQUENCE</scope>
    <source>
        <strain evidence="2">IPO323</strain>
    </source>
</reference>